<evidence type="ECO:0000313" key="13">
    <source>
        <dbReference type="EMBL" id="MEK0082582.1"/>
    </source>
</evidence>
<dbReference type="InterPro" id="IPR018109">
    <property type="entry name" value="Folylpolyglutamate_synth_CS"/>
</dbReference>
<dbReference type="SUPFAM" id="SSF53244">
    <property type="entry name" value="MurD-like peptide ligases, peptide-binding domain"/>
    <property type="match status" value="1"/>
</dbReference>
<keyword evidence="9 10" id="KW-0961">Cell wall biogenesis/degradation</keyword>
<comment type="pathway">
    <text evidence="2 9 10">Cell wall biogenesis; peptidoglycan biosynthesis.</text>
</comment>
<evidence type="ECO:0000256" key="8">
    <source>
        <dbReference type="ARBA" id="ARBA00023306"/>
    </source>
</evidence>
<gene>
    <name evidence="9 13" type="primary">murD</name>
    <name evidence="13" type="ORF">U1T56_05430</name>
</gene>
<dbReference type="InterPro" id="IPR004101">
    <property type="entry name" value="Mur_ligase_C"/>
</dbReference>
<evidence type="ECO:0000256" key="3">
    <source>
        <dbReference type="ARBA" id="ARBA00022490"/>
    </source>
</evidence>
<keyword evidence="3 9" id="KW-0963">Cytoplasm</keyword>
<dbReference type="Pfam" id="PF02875">
    <property type="entry name" value="Mur_ligase_C"/>
    <property type="match status" value="1"/>
</dbReference>
<dbReference type="EC" id="6.3.2.9" evidence="9 10"/>
<evidence type="ECO:0000259" key="12">
    <source>
        <dbReference type="Pfam" id="PF08245"/>
    </source>
</evidence>
<feature type="binding site" evidence="9">
    <location>
        <begin position="112"/>
        <end position="118"/>
    </location>
    <ligand>
        <name>ATP</name>
        <dbReference type="ChEBI" id="CHEBI:30616"/>
    </ligand>
</feature>
<name>A0ABU8XN09_9PROT</name>
<evidence type="ECO:0000256" key="6">
    <source>
        <dbReference type="ARBA" id="ARBA00022741"/>
    </source>
</evidence>
<evidence type="ECO:0000256" key="10">
    <source>
        <dbReference type="RuleBase" id="RU003664"/>
    </source>
</evidence>
<evidence type="ECO:0000256" key="4">
    <source>
        <dbReference type="ARBA" id="ARBA00022598"/>
    </source>
</evidence>
<organism evidence="13 14">
    <name type="scientific">Benzoatithermus flavus</name>
    <dbReference type="NCBI Taxonomy" id="3108223"/>
    <lineage>
        <taxon>Bacteria</taxon>
        <taxon>Pseudomonadati</taxon>
        <taxon>Pseudomonadota</taxon>
        <taxon>Alphaproteobacteria</taxon>
        <taxon>Geminicoccales</taxon>
        <taxon>Geminicoccaceae</taxon>
        <taxon>Benzoatithermus</taxon>
    </lineage>
</organism>
<protein>
    <recommendedName>
        <fullName evidence="9 10">UDP-N-acetylmuramoylalanine--D-glutamate ligase</fullName>
        <ecNumber evidence="9 10">6.3.2.9</ecNumber>
    </recommendedName>
    <alternativeName>
        <fullName evidence="9">D-glutamic acid-adding enzyme</fullName>
    </alternativeName>
    <alternativeName>
        <fullName evidence="9">UDP-N-acetylmuramoyl-L-alanyl-D-glutamate synthetase</fullName>
    </alternativeName>
</protein>
<keyword evidence="5 9" id="KW-0132">Cell division</keyword>
<evidence type="ECO:0000259" key="11">
    <source>
        <dbReference type="Pfam" id="PF02875"/>
    </source>
</evidence>
<evidence type="ECO:0000256" key="2">
    <source>
        <dbReference type="ARBA" id="ARBA00004752"/>
    </source>
</evidence>
<evidence type="ECO:0000256" key="7">
    <source>
        <dbReference type="ARBA" id="ARBA00022840"/>
    </source>
</evidence>
<dbReference type="GO" id="GO:0008764">
    <property type="term" value="F:UDP-N-acetylmuramoylalanine-D-glutamate ligase activity"/>
    <property type="evidence" value="ECO:0007669"/>
    <property type="project" value="UniProtKB-EC"/>
</dbReference>
<dbReference type="Gene3D" id="3.90.190.20">
    <property type="entry name" value="Mur ligase, C-terminal domain"/>
    <property type="match status" value="1"/>
</dbReference>
<comment type="function">
    <text evidence="9 10">Cell wall formation. Catalyzes the addition of glutamate to the nucleotide precursor UDP-N-acetylmuramoyl-L-alanine (UMA).</text>
</comment>
<dbReference type="PANTHER" id="PTHR43692">
    <property type="entry name" value="UDP-N-ACETYLMURAMOYLALANINE--D-GLUTAMATE LIGASE"/>
    <property type="match status" value="1"/>
</dbReference>
<keyword evidence="4 9" id="KW-0436">Ligase</keyword>
<dbReference type="PROSITE" id="PS01011">
    <property type="entry name" value="FOLYLPOLYGLU_SYNT_1"/>
    <property type="match status" value="1"/>
</dbReference>
<dbReference type="EMBL" id="JBBLZC010000004">
    <property type="protein sequence ID" value="MEK0082582.1"/>
    <property type="molecule type" value="Genomic_DNA"/>
</dbReference>
<dbReference type="HAMAP" id="MF_00639">
    <property type="entry name" value="MurD"/>
    <property type="match status" value="1"/>
</dbReference>
<dbReference type="Gene3D" id="3.40.1190.10">
    <property type="entry name" value="Mur-like, catalytic domain"/>
    <property type="match status" value="1"/>
</dbReference>
<evidence type="ECO:0000256" key="9">
    <source>
        <dbReference type="HAMAP-Rule" id="MF_00639"/>
    </source>
</evidence>
<dbReference type="InterPro" id="IPR036565">
    <property type="entry name" value="Mur-like_cat_sf"/>
</dbReference>
<dbReference type="InterPro" id="IPR036615">
    <property type="entry name" value="Mur_ligase_C_dom_sf"/>
</dbReference>
<keyword evidence="6 9" id="KW-0547">Nucleotide-binding</keyword>
<keyword evidence="14" id="KW-1185">Reference proteome</keyword>
<reference evidence="13 14" key="1">
    <citation type="submission" date="2024-01" db="EMBL/GenBank/DDBJ databases">
        <title>Multi-omics insights into the function and evolution of sodium benzoate biodegradation pathways in Benzoatithermus flavus gen. nov., sp. nov. from hot spring.</title>
        <authorList>
            <person name="Hu C.-J."/>
            <person name="Li W.-J."/>
        </authorList>
    </citation>
    <scope>NUCLEOTIDE SEQUENCE [LARGE SCALE GENOMIC DNA]</scope>
    <source>
        <strain evidence="13 14">SYSU G07066</strain>
    </source>
</reference>
<evidence type="ECO:0000256" key="5">
    <source>
        <dbReference type="ARBA" id="ARBA00022618"/>
    </source>
</evidence>
<dbReference type="InterPro" id="IPR005762">
    <property type="entry name" value="MurD"/>
</dbReference>
<evidence type="ECO:0000256" key="1">
    <source>
        <dbReference type="ARBA" id="ARBA00004496"/>
    </source>
</evidence>
<dbReference type="RefSeq" id="WP_418158435.1">
    <property type="nucleotide sequence ID" value="NZ_JBBLZC010000004.1"/>
</dbReference>
<keyword evidence="9 10" id="KW-0573">Peptidoglycan synthesis</keyword>
<sequence>MVLERYEGRKIGILGLARSGLAAARAFAAAGAEVLAFDDRPEVLAGAGYRAGSIADVSDLALLVPSPGVPLTHPAPHPVIAAARIAGVPIRGDVDLFAEILGERRPIVGITGTNGKSTTTALVHHLLVKAGVDAALGGNIGRPVFELEPGPEGRVFVLELSSFQLDLCERLRCRVAVWLNLTSDHLDRHGDLEGYVAAKRRIFRNQGTGDVAVVGLDDAPSREVAYGLKREGRRVIGVSLDAAVPGEVEVADGRLIDAIDGAPIEALDLGALDNLRGRHNWQNIATAYAAVRALGLSPEQAILGLASFRSLPHRMEEVARAGTVLWVNDSKATNPDSAAKSLSSFANIFWIAGGKPKPGGFRSLRPFMGAVRAGYLIGTAAAEIAADLGDLAPMHQVGTLEAAVKAASRAARAAGGPEAVVLLAPACASFDQFRSFEHRGDVFRELAVAEAGEGGAG</sequence>
<proteinExistence type="inferred from homology"/>
<comment type="caution">
    <text evidence="13">The sequence shown here is derived from an EMBL/GenBank/DDBJ whole genome shotgun (WGS) entry which is preliminary data.</text>
</comment>
<dbReference type="SUPFAM" id="SSF51984">
    <property type="entry name" value="MurCD N-terminal domain"/>
    <property type="match status" value="1"/>
</dbReference>
<comment type="subcellular location">
    <subcellularLocation>
        <location evidence="1 9 10">Cytoplasm</location>
    </subcellularLocation>
</comment>
<keyword evidence="8 9" id="KW-0131">Cell cycle</keyword>
<feature type="domain" description="Mur ligase central" evidence="12">
    <location>
        <begin position="110"/>
        <end position="290"/>
    </location>
</feature>
<keyword evidence="9 10" id="KW-0133">Cell shape</keyword>
<accession>A0ABU8XN09</accession>
<dbReference type="Pfam" id="PF08245">
    <property type="entry name" value="Mur_ligase_M"/>
    <property type="match status" value="1"/>
</dbReference>
<dbReference type="Gene3D" id="3.40.50.720">
    <property type="entry name" value="NAD(P)-binding Rossmann-like Domain"/>
    <property type="match status" value="1"/>
</dbReference>
<comment type="similarity">
    <text evidence="9">Belongs to the MurCDEF family.</text>
</comment>
<feature type="domain" description="Mur ligase C-terminal" evidence="11">
    <location>
        <begin position="313"/>
        <end position="427"/>
    </location>
</feature>
<evidence type="ECO:0000313" key="14">
    <source>
        <dbReference type="Proteomes" id="UP001375743"/>
    </source>
</evidence>
<dbReference type="NCBIfam" id="TIGR01087">
    <property type="entry name" value="murD"/>
    <property type="match status" value="1"/>
</dbReference>
<dbReference type="PANTHER" id="PTHR43692:SF1">
    <property type="entry name" value="UDP-N-ACETYLMURAMOYLALANINE--D-GLUTAMATE LIGASE"/>
    <property type="match status" value="1"/>
</dbReference>
<comment type="catalytic activity">
    <reaction evidence="9 10">
        <text>UDP-N-acetyl-alpha-D-muramoyl-L-alanine + D-glutamate + ATP = UDP-N-acetyl-alpha-D-muramoyl-L-alanyl-D-glutamate + ADP + phosphate + H(+)</text>
        <dbReference type="Rhea" id="RHEA:16429"/>
        <dbReference type="ChEBI" id="CHEBI:15378"/>
        <dbReference type="ChEBI" id="CHEBI:29986"/>
        <dbReference type="ChEBI" id="CHEBI:30616"/>
        <dbReference type="ChEBI" id="CHEBI:43474"/>
        <dbReference type="ChEBI" id="CHEBI:83898"/>
        <dbReference type="ChEBI" id="CHEBI:83900"/>
        <dbReference type="ChEBI" id="CHEBI:456216"/>
        <dbReference type="EC" id="6.3.2.9"/>
    </reaction>
</comment>
<dbReference type="SUPFAM" id="SSF53623">
    <property type="entry name" value="MurD-like peptide ligases, catalytic domain"/>
    <property type="match status" value="1"/>
</dbReference>
<keyword evidence="7 9" id="KW-0067">ATP-binding</keyword>
<dbReference type="InterPro" id="IPR013221">
    <property type="entry name" value="Mur_ligase_cen"/>
</dbReference>
<dbReference type="Proteomes" id="UP001375743">
    <property type="component" value="Unassembled WGS sequence"/>
</dbReference>